<evidence type="ECO:0000313" key="3">
    <source>
        <dbReference type="Proteomes" id="UP000030645"/>
    </source>
</evidence>
<proteinExistence type="predicted"/>
<name>W9RLC7_9ROSA</name>
<keyword evidence="3" id="KW-1185">Reference proteome</keyword>
<organism evidence="2 3">
    <name type="scientific">Morus notabilis</name>
    <dbReference type="NCBI Taxonomy" id="981085"/>
    <lineage>
        <taxon>Eukaryota</taxon>
        <taxon>Viridiplantae</taxon>
        <taxon>Streptophyta</taxon>
        <taxon>Embryophyta</taxon>
        <taxon>Tracheophyta</taxon>
        <taxon>Spermatophyta</taxon>
        <taxon>Magnoliopsida</taxon>
        <taxon>eudicotyledons</taxon>
        <taxon>Gunneridae</taxon>
        <taxon>Pentapetalae</taxon>
        <taxon>rosids</taxon>
        <taxon>fabids</taxon>
        <taxon>Rosales</taxon>
        <taxon>Moraceae</taxon>
        <taxon>Moreae</taxon>
        <taxon>Morus</taxon>
    </lineage>
</organism>
<sequence>MSLSQNKTASVLVSESNLNSQSFTEKNESATSRHPFTRLGVQSTVQGQEHYPRAAPDSSPLRLTTEAAERREGKKKPLAGEREGEILYSL</sequence>
<dbReference type="Proteomes" id="UP000030645">
    <property type="component" value="Unassembled WGS sequence"/>
</dbReference>
<protein>
    <submittedName>
        <fullName evidence="2">Uncharacterized protein</fullName>
    </submittedName>
</protein>
<feature type="compositionally biased region" description="Basic and acidic residues" evidence="1">
    <location>
        <begin position="78"/>
        <end position="90"/>
    </location>
</feature>
<reference evidence="3" key="1">
    <citation type="submission" date="2013-01" db="EMBL/GenBank/DDBJ databases">
        <title>Draft Genome Sequence of a Mulberry Tree, Morus notabilis C.K. Schneid.</title>
        <authorList>
            <person name="He N."/>
            <person name="Zhao S."/>
        </authorList>
    </citation>
    <scope>NUCLEOTIDE SEQUENCE</scope>
</reference>
<accession>W9RLC7</accession>
<dbReference type="AlphaFoldDB" id="W9RLC7"/>
<evidence type="ECO:0000256" key="1">
    <source>
        <dbReference type="SAM" id="MobiDB-lite"/>
    </source>
</evidence>
<feature type="region of interest" description="Disordered" evidence="1">
    <location>
        <begin position="1"/>
        <end position="90"/>
    </location>
</feature>
<feature type="compositionally biased region" description="Polar residues" evidence="1">
    <location>
        <begin position="1"/>
        <end position="47"/>
    </location>
</feature>
<gene>
    <name evidence="2" type="ORF">L484_017014</name>
</gene>
<dbReference type="EMBL" id="KE345237">
    <property type="protein sequence ID" value="EXB96166.1"/>
    <property type="molecule type" value="Genomic_DNA"/>
</dbReference>
<evidence type="ECO:0000313" key="2">
    <source>
        <dbReference type="EMBL" id="EXB96166.1"/>
    </source>
</evidence>